<sequence>MTAHRVSAGFTPAERAEIAELYWQAFGDKLGRIMGPAPRALRFIEDVLDPAHALVARDRQGALQGVVGFKTYHGALVAGGWREMARHYGWLGSTWRIGLLALLERDVENERFLLDGIFVRPAARGQGVGRALLEATYAEAAQRGYKEVRLDVVDSNPRARALYEREGFVALDVHHLGPLRHVFGFNSATTMVRQV</sequence>
<organism evidence="4 5">
    <name type="scientific">Thalassorhabdomicrobium marinisediminis</name>
    <dbReference type="NCBI Taxonomy" id="2170577"/>
    <lineage>
        <taxon>Bacteria</taxon>
        <taxon>Pseudomonadati</taxon>
        <taxon>Pseudomonadota</taxon>
        <taxon>Alphaproteobacteria</taxon>
        <taxon>Rhodobacterales</taxon>
        <taxon>Paracoccaceae</taxon>
        <taxon>Thalassorhabdomicrobium</taxon>
    </lineage>
</organism>
<feature type="domain" description="N-acetyltransferase" evidence="3">
    <location>
        <begin position="5"/>
        <end position="195"/>
    </location>
</feature>
<dbReference type="SUPFAM" id="SSF55729">
    <property type="entry name" value="Acyl-CoA N-acyltransferases (Nat)"/>
    <property type="match status" value="1"/>
</dbReference>
<dbReference type="InterPro" id="IPR016181">
    <property type="entry name" value="Acyl_CoA_acyltransferase"/>
</dbReference>
<protein>
    <submittedName>
        <fullName evidence="4">N-acetyltransferase</fullName>
    </submittedName>
</protein>
<dbReference type="InterPro" id="IPR000182">
    <property type="entry name" value="GNAT_dom"/>
</dbReference>
<dbReference type="AlphaFoldDB" id="A0A2T7FYW1"/>
<keyword evidence="2" id="KW-0012">Acyltransferase</keyword>
<dbReference type="PROSITE" id="PS51186">
    <property type="entry name" value="GNAT"/>
    <property type="match status" value="1"/>
</dbReference>
<keyword evidence="1 4" id="KW-0808">Transferase</keyword>
<dbReference type="Pfam" id="PF00583">
    <property type="entry name" value="Acetyltransf_1"/>
    <property type="match status" value="1"/>
</dbReference>
<keyword evidence="5" id="KW-1185">Reference proteome</keyword>
<evidence type="ECO:0000259" key="3">
    <source>
        <dbReference type="PROSITE" id="PS51186"/>
    </source>
</evidence>
<dbReference type="Gene3D" id="3.40.630.30">
    <property type="match status" value="1"/>
</dbReference>
<dbReference type="GO" id="GO:0016747">
    <property type="term" value="F:acyltransferase activity, transferring groups other than amino-acyl groups"/>
    <property type="evidence" value="ECO:0007669"/>
    <property type="project" value="InterPro"/>
</dbReference>
<dbReference type="CDD" id="cd04301">
    <property type="entry name" value="NAT_SF"/>
    <property type="match status" value="1"/>
</dbReference>
<name>A0A2T7FYW1_9RHOB</name>
<evidence type="ECO:0000256" key="2">
    <source>
        <dbReference type="ARBA" id="ARBA00023315"/>
    </source>
</evidence>
<gene>
    <name evidence="4" type="ORF">DC363_05765</name>
</gene>
<accession>A0A2T7FYW1</accession>
<dbReference type="PANTHER" id="PTHR43420">
    <property type="entry name" value="ACETYLTRANSFERASE"/>
    <property type="match status" value="1"/>
</dbReference>
<comment type="caution">
    <text evidence="4">The sequence shown here is derived from an EMBL/GenBank/DDBJ whole genome shotgun (WGS) entry which is preliminary data.</text>
</comment>
<evidence type="ECO:0000313" key="5">
    <source>
        <dbReference type="Proteomes" id="UP000244817"/>
    </source>
</evidence>
<dbReference type="EMBL" id="QCYG01000003">
    <property type="protein sequence ID" value="PVA07351.1"/>
    <property type="molecule type" value="Genomic_DNA"/>
</dbReference>
<dbReference type="RefSeq" id="WP_108640179.1">
    <property type="nucleotide sequence ID" value="NZ_QCYG01000003.1"/>
</dbReference>
<dbReference type="Proteomes" id="UP000244817">
    <property type="component" value="Unassembled WGS sequence"/>
</dbReference>
<reference evidence="4 5" key="1">
    <citation type="submission" date="2018-04" db="EMBL/GenBank/DDBJ databases">
        <title>Pelagivirga bohaiensis gen. nov., sp. nov., a bacterium isolated from the Bohai Sea.</title>
        <authorList>
            <person name="Ji X."/>
        </authorList>
    </citation>
    <scope>NUCLEOTIDE SEQUENCE [LARGE SCALE GENOMIC DNA]</scope>
    <source>
        <strain evidence="4 5">BH-SD16</strain>
    </source>
</reference>
<proteinExistence type="predicted"/>
<evidence type="ECO:0000256" key="1">
    <source>
        <dbReference type="ARBA" id="ARBA00022679"/>
    </source>
</evidence>
<dbReference type="OrthoDB" id="9804026at2"/>
<dbReference type="InterPro" id="IPR050680">
    <property type="entry name" value="YpeA/RimI_acetyltransf"/>
</dbReference>
<evidence type="ECO:0000313" key="4">
    <source>
        <dbReference type="EMBL" id="PVA07351.1"/>
    </source>
</evidence>